<accession>A0A2H1KTN2</accession>
<feature type="region of interest" description="Disordered" evidence="1">
    <location>
        <begin position="552"/>
        <end position="587"/>
    </location>
</feature>
<evidence type="ECO:0000313" key="3">
    <source>
        <dbReference type="EMBL" id="SMY03110.1"/>
    </source>
</evidence>
<organism evidence="3 4">
    <name type="scientific">Brevibacterium aurantiacum</name>
    <dbReference type="NCBI Taxonomy" id="273384"/>
    <lineage>
        <taxon>Bacteria</taxon>
        <taxon>Bacillati</taxon>
        <taxon>Actinomycetota</taxon>
        <taxon>Actinomycetes</taxon>
        <taxon>Micrococcales</taxon>
        <taxon>Brevibacteriaceae</taxon>
        <taxon>Brevibacterium</taxon>
    </lineage>
</organism>
<evidence type="ECO:0008006" key="5">
    <source>
        <dbReference type="Google" id="ProtNLM"/>
    </source>
</evidence>
<feature type="compositionally biased region" description="Acidic residues" evidence="1">
    <location>
        <begin position="557"/>
        <end position="566"/>
    </location>
</feature>
<feature type="non-terminal residue" evidence="3">
    <location>
        <position position="655"/>
    </location>
</feature>
<keyword evidence="2" id="KW-0732">Signal</keyword>
<dbReference type="InterPro" id="IPR047900">
    <property type="entry name" value="Choice_anch_G"/>
</dbReference>
<proteinExistence type="predicted"/>
<evidence type="ECO:0000256" key="2">
    <source>
        <dbReference type="SAM" id="SignalP"/>
    </source>
</evidence>
<dbReference type="Proteomes" id="UP000234327">
    <property type="component" value="Unassembled WGS sequence"/>
</dbReference>
<evidence type="ECO:0000256" key="1">
    <source>
        <dbReference type="SAM" id="MobiDB-lite"/>
    </source>
</evidence>
<name>A0A2H1KTN2_BREAU</name>
<evidence type="ECO:0000313" key="4">
    <source>
        <dbReference type="Proteomes" id="UP000234327"/>
    </source>
</evidence>
<reference evidence="3 4" key="1">
    <citation type="submission" date="2017-03" db="EMBL/GenBank/DDBJ databases">
        <authorList>
            <person name="Afonso C.L."/>
            <person name="Miller P.J."/>
            <person name="Scott M.A."/>
            <person name="Spackman E."/>
            <person name="Goraichik I."/>
            <person name="Dimitrov K.M."/>
            <person name="Suarez D.L."/>
            <person name="Swayne D.E."/>
        </authorList>
    </citation>
    <scope>NUCLEOTIDE SEQUENCE [LARGE SCALE GENOMIC DNA]</scope>
    <source>
        <strain evidence="4">6(3)</strain>
    </source>
</reference>
<feature type="chain" id="PRO_5013937425" description="Choice-of-anchor G family protein" evidence="2">
    <location>
        <begin position="36"/>
        <end position="655"/>
    </location>
</feature>
<protein>
    <recommendedName>
        <fullName evidence="5">Choice-of-anchor G family protein</fullName>
    </recommendedName>
</protein>
<gene>
    <name evidence="3" type="ORF">BAURA63_03734</name>
</gene>
<dbReference type="EMBL" id="FXYZ01000042">
    <property type="protein sequence ID" value="SMY03110.1"/>
    <property type="molecule type" value="Genomic_DNA"/>
</dbReference>
<feature type="compositionally biased region" description="Low complexity" evidence="1">
    <location>
        <begin position="567"/>
        <end position="587"/>
    </location>
</feature>
<sequence length="655" mass="65106">MLRGRHSAGRKIAVGSVAAATALGLTLMTSSPGEAAQQNPKEDSEALGQLIESDLFTAELLDAASAYSSSPSSTDEVSTPLNVDALGALDISLGKGISLPLISDADGSGLLELGNVGALNSYGHASAYNDALASAGAVGENGAINLDDIDAGTAGNAKVNLTSLLNQLGLTGITDKVVDDLSLELGAIASTASSDGTKPTSDYVVADGVLSVSSPAVKGVTEALDEVVAGTGTTLDDALGTDGFLDKLSTVGVDLNVLELAKIQVGGETSSVSVDTKTALDSVVENLINEELADKAGIVKINLSTGKINIDLSKVVGGTDATNLNNLDPNTQVLTADTITEITDAVAEALGTVTGKLTKTLRDALNNVAVTIELPAHIEALGGTIAKADGKVTVEATLGQLTGIDKTKPTVDTDLKLKLLLVTIDAGDILNAITDPLITSVLGILGPTVGEIVNSTADDIAKGLADTVASVIDPLAPVFENLNKVVELTINEQPTLKDPAQESQVKGDNGDGFTVSAVSLELLPGVTPPADAPAAQAAVSVADINLASASVRATAEAPEEPGDDDANTNAAASAATSANADDDSNASADVAAQTAAMADATSTASAAADSSATAAAESAAVEDASTTASTDATSDENASAQTASQAAATADDNST</sequence>
<feature type="region of interest" description="Disordered" evidence="1">
    <location>
        <begin position="599"/>
        <end position="655"/>
    </location>
</feature>
<feature type="signal peptide" evidence="2">
    <location>
        <begin position="1"/>
        <end position="35"/>
    </location>
</feature>
<dbReference type="AlphaFoldDB" id="A0A2H1KTN2"/>
<dbReference type="NCBIfam" id="NF033766">
    <property type="entry name" value="choice_anch_G"/>
    <property type="match status" value="1"/>
</dbReference>